<feature type="transmembrane region" description="Helical" evidence="1">
    <location>
        <begin position="108"/>
        <end position="128"/>
    </location>
</feature>
<keyword evidence="1" id="KW-0472">Membrane</keyword>
<sequence>MRNLSTAVYLFSFHNCTGCCRQFVSYGTLQMERLKADTWTQVRRDCLANIEIAKASAWARLTAAIANKASRRCAQLWRHLVVPCGLLRPSSPFCHPLCTHSLVQQSDFLLILSPFPLCISFAAFVLSVTMDEACQRSTLERAPESCSLKQGGAEVLGLKRNTHSLTRR</sequence>
<protein>
    <submittedName>
        <fullName evidence="2">Uncharacterized protein</fullName>
    </submittedName>
</protein>
<proteinExistence type="predicted"/>
<name>A0A224Y764_9ACAR</name>
<evidence type="ECO:0000313" key="2">
    <source>
        <dbReference type="EMBL" id="MAA13416.1"/>
    </source>
</evidence>
<accession>A0A224Y764</accession>
<reference evidence="2" key="1">
    <citation type="journal article" date="2017" name="Parasit. Vectors">
        <title>Sialotranscriptomics of Rhipicephalus zambeziensis reveals intricate expression profiles of secretory proteins and suggests tight temporal transcriptional regulation during blood-feeding.</title>
        <authorList>
            <person name="de Castro M.H."/>
            <person name="de Klerk D."/>
            <person name="Pienaar R."/>
            <person name="Rees D.J.G."/>
            <person name="Mans B.J."/>
        </authorList>
    </citation>
    <scope>NUCLEOTIDE SEQUENCE</scope>
    <source>
        <tissue evidence="2">Salivary glands</tissue>
    </source>
</reference>
<dbReference type="AlphaFoldDB" id="A0A224Y764"/>
<dbReference type="EMBL" id="GFPF01002270">
    <property type="protein sequence ID" value="MAA13416.1"/>
    <property type="molecule type" value="Transcribed_RNA"/>
</dbReference>
<organism evidence="2">
    <name type="scientific">Rhipicephalus zambeziensis</name>
    <dbReference type="NCBI Taxonomy" id="60191"/>
    <lineage>
        <taxon>Eukaryota</taxon>
        <taxon>Metazoa</taxon>
        <taxon>Ecdysozoa</taxon>
        <taxon>Arthropoda</taxon>
        <taxon>Chelicerata</taxon>
        <taxon>Arachnida</taxon>
        <taxon>Acari</taxon>
        <taxon>Parasitiformes</taxon>
        <taxon>Ixodida</taxon>
        <taxon>Ixodoidea</taxon>
        <taxon>Ixodidae</taxon>
        <taxon>Rhipicephalinae</taxon>
        <taxon>Rhipicephalus</taxon>
        <taxon>Rhipicephalus</taxon>
    </lineage>
</organism>
<keyword evidence="1" id="KW-0812">Transmembrane</keyword>
<evidence type="ECO:0000256" key="1">
    <source>
        <dbReference type="SAM" id="Phobius"/>
    </source>
</evidence>
<keyword evidence="1" id="KW-1133">Transmembrane helix</keyword>